<proteinExistence type="predicted"/>
<name>A0A538UD69_UNCEI</name>
<evidence type="ECO:0000259" key="3">
    <source>
        <dbReference type="Pfam" id="PF13514"/>
    </source>
</evidence>
<dbReference type="PANTHER" id="PTHR41259">
    <property type="entry name" value="DOUBLE-STRAND BREAK REPAIR RAD50 ATPASE, PUTATIVE-RELATED"/>
    <property type="match status" value="1"/>
</dbReference>
<comment type="caution">
    <text evidence="4">The sequence shown here is derived from an EMBL/GenBank/DDBJ whole genome shotgun (WGS) entry which is preliminary data.</text>
</comment>
<evidence type="ECO:0000313" key="4">
    <source>
        <dbReference type="EMBL" id="TMQ73834.1"/>
    </source>
</evidence>
<dbReference type="EMBL" id="VBPB01000039">
    <property type="protein sequence ID" value="TMQ73834.1"/>
    <property type="molecule type" value="Genomic_DNA"/>
</dbReference>
<dbReference type="Pfam" id="PF13514">
    <property type="entry name" value="AAA_27"/>
    <property type="match status" value="1"/>
</dbReference>
<dbReference type="InterPro" id="IPR027417">
    <property type="entry name" value="P-loop_NTPase"/>
</dbReference>
<evidence type="ECO:0000313" key="5">
    <source>
        <dbReference type="Proteomes" id="UP000319771"/>
    </source>
</evidence>
<evidence type="ECO:0000256" key="1">
    <source>
        <dbReference type="SAM" id="Coils"/>
    </source>
</evidence>
<organism evidence="4 5">
    <name type="scientific">Eiseniibacteriota bacterium</name>
    <dbReference type="NCBI Taxonomy" id="2212470"/>
    <lineage>
        <taxon>Bacteria</taxon>
        <taxon>Candidatus Eiseniibacteriota</taxon>
    </lineage>
</organism>
<accession>A0A538UD69</accession>
<keyword evidence="1" id="KW-0175">Coiled coil</keyword>
<dbReference type="Gene3D" id="3.40.50.300">
    <property type="entry name" value="P-loop containing nucleotide triphosphate hydrolases"/>
    <property type="match status" value="2"/>
</dbReference>
<keyword evidence="2" id="KW-1133">Transmembrane helix</keyword>
<evidence type="ECO:0000256" key="2">
    <source>
        <dbReference type="SAM" id="Phobius"/>
    </source>
</evidence>
<protein>
    <recommendedName>
        <fullName evidence="3">YhaN AAA domain-containing protein</fullName>
    </recommendedName>
</protein>
<dbReference type="InterPro" id="IPR038734">
    <property type="entry name" value="YhaN_AAA"/>
</dbReference>
<dbReference type="Proteomes" id="UP000319771">
    <property type="component" value="Unassembled WGS sequence"/>
</dbReference>
<reference evidence="4 5" key="1">
    <citation type="journal article" date="2019" name="Nat. Microbiol.">
        <title>Mediterranean grassland soil C-N compound turnover is dependent on rainfall and depth, and is mediated by genomically divergent microorganisms.</title>
        <authorList>
            <person name="Diamond S."/>
            <person name="Andeer P.F."/>
            <person name="Li Z."/>
            <person name="Crits-Christoph A."/>
            <person name="Burstein D."/>
            <person name="Anantharaman K."/>
            <person name="Lane K.R."/>
            <person name="Thomas B.C."/>
            <person name="Pan C."/>
            <person name="Northen T.R."/>
            <person name="Banfield J.F."/>
        </authorList>
    </citation>
    <scope>NUCLEOTIDE SEQUENCE [LARGE SCALE GENOMIC DNA]</scope>
    <source>
        <strain evidence="4">WS_11</strain>
    </source>
</reference>
<sequence length="963" mass="107541">MRIRALKVDGFGALKGEFRFEPDKVAVIVDDNERGKSTLLAAVAAALYGLEDDKRSHRVVTPRERWRPWEGGAYRVELEVEHEDQRLTITRDFERNTVAVWNASGQEVTADYKEGRDQYPVGRRLTGLDADEFAKCALVLQNELDEVVPADEKVRRSATLHARLENAADTRVGDTNATEALRVLEGALRKYTCPEVESSGTVDTALQRLETKRGLLETELRTLEHDYAQIAGPLEDLVRLEEEERVAREALQTIDAERRESLAADVRRQLEEARVHAEDLERLRAEARGLATMAHLPADAESELRDAVARLEEAGRNLAQLEARKSEELARDREKCAAELGHLAAFAGATAEDADRCVALASELRQVAAEDAGLRTEVFALRESLASHGHDPERIQHLNARFAPLGEAEQRLLRLHSERALDYQTQVVALERARTDGSEALREIDWLRQRWRLPGWFLMALALLAAVIGGLTRGTPVLSDWLLGGGGVLVVVGVVLLAIGGHVGKDERPRALTKLTEAQSRLGQLKGDRTEAEVDLDEMARRMRFRDQVDLLREWNEYARLMADSAPALRAQERLAGLESRRRQAAEAAAALIGPLGGGAPEPAELERVAQTIRQALAVRQRVAQIESGWSWMDEERRVAEATVAGLKERAVRTLQGAGLAYDPDRSWADHARELAERAQGHARHALLVGELIPQAERRALPAAKVAELEHQLALIEAEWPAGEAAMAPPASRTPLEVEAGHRRLRETLDALQKRRTEVRLLVEDGWRHYHQQHPDKTTQLEAVEQALLRARRFKAAVELARDTIQRVATETHRRWGDFLNHRVTELLVSLGTGVEQVRFGDDLDFSVKLRHGRQASRGRADVHLSAGARDQLYLAVRLGISEFLSRGQSPLPLLLDDPFATSDDTRARAGMRLLMDHFAPLHQIIVLTCHRKRYEALAQADPELYRARAQWLELKSAATPAG</sequence>
<dbReference type="SUPFAM" id="SSF52540">
    <property type="entry name" value="P-loop containing nucleoside triphosphate hydrolases"/>
    <property type="match status" value="1"/>
</dbReference>
<dbReference type="PANTHER" id="PTHR41259:SF1">
    <property type="entry name" value="DOUBLE-STRAND BREAK REPAIR RAD50 ATPASE, PUTATIVE-RELATED"/>
    <property type="match status" value="1"/>
</dbReference>
<feature type="transmembrane region" description="Helical" evidence="2">
    <location>
        <begin position="456"/>
        <end position="475"/>
    </location>
</feature>
<keyword evidence="2" id="KW-0812">Transmembrane</keyword>
<feature type="transmembrane region" description="Helical" evidence="2">
    <location>
        <begin position="481"/>
        <end position="500"/>
    </location>
</feature>
<feature type="domain" description="YhaN AAA" evidence="3">
    <location>
        <begin position="1"/>
        <end position="56"/>
    </location>
</feature>
<dbReference type="AlphaFoldDB" id="A0A538UD69"/>
<gene>
    <name evidence="4" type="ORF">E6K81_02645</name>
</gene>
<keyword evidence="2" id="KW-0472">Membrane</keyword>
<feature type="coiled-coil region" evidence="1">
    <location>
        <begin position="206"/>
        <end position="331"/>
    </location>
</feature>